<evidence type="ECO:0000313" key="2">
    <source>
        <dbReference type="Proteomes" id="UP000054538"/>
    </source>
</evidence>
<reference evidence="2" key="2">
    <citation type="submission" date="2015-01" db="EMBL/GenBank/DDBJ databases">
        <title>Evolutionary Origins and Diversification of the Mycorrhizal Mutualists.</title>
        <authorList>
            <consortium name="DOE Joint Genome Institute"/>
            <consortium name="Mycorrhizal Genomics Consortium"/>
            <person name="Kohler A."/>
            <person name="Kuo A."/>
            <person name="Nagy L.G."/>
            <person name="Floudas D."/>
            <person name="Copeland A."/>
            <person name="Barry K.W."/>
            <person name="Cichocki N."/>
            <person name="Veneault-Fourrey C."/>
            <person name="LaButti K."/>
            <person name="Lindquist E.A."/>
            <person name="Lipzen A."/>
            <person name="Lundell T."/>
            <person name="Morin E."/>
            <person name="Murat C."/>
            <person name="Riley R."/>
            <person name="Ohm R."/>
            <person name="Sun H."/>
            <person name="Tunlid A."/>
            <person name="Henrissat B."/>
            <person name="Grigoriev I.V."/>
            <person name="Hibbett D.S."/>
            <person name="Martin F."/>
        </authorList>
    </citation>
    <scope>NUCLEOTIDE SEQUENCE [LARGE SCALE GENOMIC DNA]</scope>
    <source>
        <strain evidence="2">Ve08.2h10</strain>
    </source>
</reference>
<accession>A0A0D0DQE9</accession>
<evidence type="ECO:0000313" key="1">
    <source>
        <dbReference type="EMBL" id="KIK94593.1"/>
    </source>
</evidence>
<dbReference type="STRING" id="930991.A0A0D0DQE9"/>
<dbReference type="EMBL" id="KN825096">
    <property type="protein sequence ID" value="KIK94593.1"/>
    <property type="molecule type" value="Genomic_DNA"/>
</dbReference>
<sequence length="197" mass="22045">MPSPQHLHDIYASLLIPRDTSRGYPLWNPEPNSELPEVCRDEGLRLGDVGIVKDGNFDVLFNILLPREHPVNQWSGVPTTFRQVPTLPRDFSKLSGYDNHGYIISSKSVRTSVVVNVVAPVQFFLDSQFTPPSEKGAILILPEGGGYESLLNLRAVSEEARANGESWYRYAYLERGLTAINNDSLFLITGFHKASSW</sequence>
<dbReference type="Proteomes" id="UP000054538">
    <property type="component" value="Unassembled WGS sequence"/>
</dbReference>
<feature type="non-terminal residue" evidence="1">
    <location>
        <position position="197"/>
    </location>
</feature>
<dbReference type="OrthoDB" id="2688844at2759"/>
<gene>
    <name evidence="1" type="ORF">PAXRUDRAFT_124028</name>
</gene>
<dbReference type="HOGENOM" id="CLU_021108_5_1_1"/>
<dbReference type="InParanoid" id="A0A0D0DQE9"/>
<dbReference type="AlphaFoldDB" id="A0A0D0DQE9"/>
<keyword evidence="2" id="KW-1185">Reference proteome</keyword>
<reference evidence="1 2" key="1">
    <citation type="submission" date="2014-04" db="EMBL/GenBank/DDBJ databases">
        <authorList>
            <consortium name="DOE Joint Genome Institute"/>
            <person name="Kuo A."/>
            <person name="Kohler A."/>
            <person name="Jargeat P."/>
            <person name="Nagy L.G."/>
            <person name="Floudas D."/>
            <person name="Copeland A."/>
            <person name="Barry K.W."/>
            <person name="Cichocki N."/>
            <person name="Veneault-Fourrey C."/>
            <person name="LaButti K."/>
            <person name="Lindquist E.A."/>
            <person name="Lipzen A."/>
            <person name="Lundell T."/>
            <person name="Morin E."/>
            <person name="Murat C."/>
            <person name="Sun H."/>
            <person name="Tunlid A."/>
            <person name="Henrissat B."/>
            <person name="Grigoriev I.V."/>
            <person name="Hibbett D.S."/>
            <person name="Martin F."/>
            <person name="Nordberg H.P."/>
            <person name="Cantor M.N."/>
            <person name="Hua S.X."/>
        </authorList>
    </citation>
    <scope>NUCLEOTIDE SEQUENCE [LARGE SCALE GENOMIC DNA]</scope>
    <source>
        <strain evidence="1 2">Ve08.2h10</strain>
    </source>
</reference>
<name>A0A0D0DQE9_9AGAM</name>
<protein>
    <submittedName>
        <fullName evidence="1">Uncharacterized protein</fullName>
    </submittedName>
</protein>
<organism evidence="1 2">
    <name type="scientific">Paxillus rubicundulus Ve08.2h10</name>
    <dbReference type="NCBI Taxonomy" id="930991"/>
    <lineage>
        <taxon>Eukaryota</taxon>
        <taxon>Fungi</taxon>
        <taxon>Dikarya</taxon>
        <taxon>Basidiomycota</taxon>
        <taxon>Agaricomycotina</taxon>
        <taxon>Agaricomycetes</taxon>
        <taxon>Agaricomycetidae</taxon>
        <taxon>Boletales</taxon>
        <taxon>Paxilineae</taxon>
        <taxon>Paxillaceae</taxon>
        <taxon>Paxillus</taxon>
    </lineage>
</organism>
<proteinExistence type="predicted"/>